<evidence type="ECO:0000256" key="4">
    <source>
        <dbReference type="ARBA" id="ARBA00023136"/>
    </source>
</evidence>
<dbReference type="PANTHER" id="PTHR33048:SF8">
    <property type="entry name" value="INTEGRAL MEMBRANE PROTEIN-RELATED"/>
    <property type="match status" value="1"/>
</dbReference>
<accession>A0A6A5W3S9</accession>
<sequence length="329" mass="36706">MSQQPTDSEIQYMLEHAGDDLRPAMIAGSAVAGAMAVVFVALRVAARKLPGIPFGADDWWMFASLFLFLGTPISFAWTTRYGAGRHVIALTDPKAFSIISLLYLYRRIFPQQWFQRVLLAFGIFLTVMAITSILVSLLQCIPMEKMWNPEISGRCVQFGKFALAMSCINISTDVFMFALPLPVVWGLQINKNQKWLVSLSFIMGGSACIVYLIRLLFVLKVASTPDPTWDSIPSGIASTFELSVGIFAASFPTYRPLYRWFSKGTFDDTTARSGSWGSRGPSIGRFHAQRPDPNYSIKLTSTRSEAGLRDTDEERLYVIRSDVFTNQNG</sequence>
<dbReference type="Pfam" id="PF20684">
    <property type="entry name" value="Fung_rhodopsin"/>
    <property type="match status" value="1"/>
</dbReference>
<dbReference type="AlphaFoldDB" id="A0A6A5W3S9"/>
<reference evidence="8" key="1">
    <citation type="journal article" date="2020" name="Stud. Mycol.">
        <title>101 Dothideomycetes genomes: a test case for predicting lifestyles and emergence of pathogens.</title>
        <authorList>
            <person name="Haridas S."/>
            <person name="Albert R."/>
            <person name="Binder M."/>
            <person name="Bloem J."/>
            <person name="Labutti K."/>
            <person name="Salamov A."/>
            <person name="Andreopoulos B."/>
            <person name="Baker S."/>
            <person name="Barry K."/>
            <person name="Bills G."/>
            <person name="Bluhm B."/>
            <person name="Cannon C."/>
            <person name="Castanera R."/>
            <person name="Culley D."/>
            <person name="Daum C."/>
            <person name="Ezra D."/>
            <person name="Gonzalez J."/>
            <person name="Henrissat B."/>
            <person name="Kuo A."/>
            <person name="Liang C."/>
            <person name="Lipzen A."/>
            <person name="Lutzoni F."/>
            <person name="Magnuson J."/>
            <person name="Mondo S."/>
            <person name="Nolan M."/>
            <person name="Ohm R."/>
            <person name="Pangilinan J."/>
            <person name="Park H.-J."/>
            <person name="Ramirez L."/>
            <person name="Alfaro M."/>
            <person name="Sun H."/>
            <person name="Tritt A."/>
            <person name="Yoshinaga Y."/>
            <person name="Zwiers L.-H."/>
            <person name="Turgeon B."/>
            <person name="Goodwin S."/>
            <person name="Spatafora J."/>
            <person name="Crous P."/>
            <person name="Grigoriev I."/>
        </authorList>
    </citation>
    <scope>NUCLEOTIDE SEQUENCE</scope>
    <source>
        <strain evidence="8">CBS 123094</strain>
    </source>
</reference>
<gene>
    <name evidence="8" type="ORF">P154DRAFT_445049</name>
</gene>
<evidence type="ECO:0000313" key="8">
    <source>
        <dbReference type="EMBL" id="KAF1995584.1"/>
    </source>
</evidence>
<feature type="transmembrane region" description="Helical" evidence="6">
    <location>
        <begin position="83"/>
        <end position="105"/>
    </location>
</feature>
<feature type="transmembrane region" description="Helical" evidence="6">
    <location>
        <begin position="195"/>
        <end position="219"/>
    </location>
</feature>
<evidence type="ECO:0000256" key="3">
    <source>
        <dbReference type="ARBA" id="ARBA00022989"/>
    </source>
</evidence>
<comment type="similarity">
    <text evidence="5">Belongs to the SAT4 family.</text>
</comment>
<protein>
    <recommendedName>
        <fullName evidence="7">Rhodopsin domain-containing protein</fullName>
    </recommendedName>
</protein>
<dbReference type="OrthoDB" id="3777487at2759"/>
<dbReference type="InterPro" id="IPR049326">
    <property type="entry name" value="Rhodopsin_dom_fungi"/>
</dbReference>
<keyword evidence="4 6" id="KW-0472">Membrane</keyword>
<evidence type="ECO:0000256" key="5">
    <source>
        <dbReference type="ARBA" id="ARBA00038359"/>
    </source>
</evidence>
<feature type="domain" description="Rhodopsin" evidence="7">
    <location>
        <begin position="42"/>
        <end position="259"/>
    </location>
</feature>
<evidence type="ECO:0000313" key="9">
    <source>
        <dbReference type="Proteomes" id="UP000799779"/>
    </source>
</evidence>
<evidence type="ECO:0000256" key="2">
    <source>
        <dbReference type="ARBA" id="ARBA00022692"/>
    </source>
</evidence>
<organism evidence="8 9">
    <name type="scientific">Amniculicola lignicola CBS 123094</name>
    <dbReference type="NCBI Taxonomy" id="1392246"/>
    <lineage>
        <taxon>Eukaryota</taxon>
        <taxon>Fungi</taxon>
        <taxon>Dikarya</taxon>
        <taxon>Ascomycota</taxon>
        <taxon>Pezizomycotina</taxon>
        <taxon>Dothideomycetes</taxon>
        <taxon>Pleosporomycetidae</taxon>
        <taxon>Pleosporales</taxon>
        <taxon>Amniculicolaceae</taxon>
        <taxon>Amniculicola</taxon>
    </lineage>
</organism>
<dbReference type="InterPro" id="IPR052337">
    <property type="entry name" value="SAT4-like"/>
</dbReference>
<evidence type="ECO:0000256" key="6">
    <source>
        <dbReference type="SAM" id="Phobius"/>
    </source>
</evidence>
<evidence type="ECO:0000256" key="1">
    <source>
        <dbReference type="ARBA" id="ARBA00004141"/>
    </source>
</evidence>
<dbReference type="EMBL" id="ML977636">
    <property type="protein sequence ID" value="KAF1995584.1"/>
    <property type="molecule type" value="Genomic_DNA"/>
</dbReference>
<keyword evidence="2 6" id="KW-0812">Transmembrane</keyword>
<evidence type="ECO:0000259" key="7">
    <source>
        <dbReference type="Pfam" id="PF20684"/>
    </source>
</evidence>
<name>A0A6A5W3S9_9PLEO</name>
<feature type="transmembrane region" description="Helical" evidence="6">
    <location>
        <begin position="24"/>
        <end position="46"/>
    </location>
</feature>
<proteinExistence type="inferred from homology"/>
<feature type="transmembrane region" description="Helical" evidence="6">
    <location>
        <begin position="231"/>
        <end position="254"/>
    </location>
</feature>
<feature type="transmembrane region" description="Helical" evidence="6">
    <location>
        <begin position="117"/>
        <end position="138"/>
    </location>
</feature>
<comment type="subcellular location">
    <subcellularLocation>
        <location evidence="1">Membrane</location>
        <topology evidence="1">Multi-pass membrane protein</topology>
    </subcellularLocation>
</comment>
<feature type="transmembrane region" description="Helical" evidence="6">
    <location>
        <begin position="158"/>
        <end position="183"/>
    </location>
</feature>
<keyword evidence="9" id="KW-1185">Reference proteome</keyword>
<feature type="transmembrane region" description="Helical" evidence="6">
    <location>
        <begin position="58"/>
        <end position="77"/>
    </location>
</feature>
<dbReference type="Proteomes" id="UP000799779">
    <property type="component" value="Unassembled WGS sequence"/>
</dbReference>
<keyword evidence="3 6" id="KW-1133">Transmembrane helix</keyword>
<dbReference type="PANTHER" id="PTHR33048">
    <property type="entry name" value="PTH11-LIKE INTEGRAL MEMBRANE PROTEIN (AFU_ORTHOLOGUE AFUA_5G11245)"/>
    <property type="match status" value="1"/>
</dbReference>
<dbReference type="GO" id="GO:0016020">
    <property type="term" value="C:membrane"/>
    <property type="evidence" value="ECO:0007669"/>
    <property type="project" value="UniProtKB-SubCell"/>
</dbReference>